<evidence type="ECO:0000256" key="1">
    <source>
        <dbReference type="SAM" id="MobiDB-lite"/>
    </source>
</evidence>
<comment type="caution">
    <text evidence="2">The sequence shown here is derived from an EMBL/GenBank/DDBJ whole genome shotgun (WGS) entry which is preliminary data.</text>
</comment>
<keyword evidence="3" id="KW-1185">Reference proteome</keyword>
<reference evidence="2" key="1">
    <citation type="submission" date="2023-01" db="EMBL/GenBank/DDBJ databases">
        <title>Colletotrichum chrysophilum M932 genome sequence.</title>
        <authorList>
            <person name="Baroncelli R."/>
        </authorList>
    </citation>
    <scope>NUCLEOTIDE SEQUENCE</scope>
    <source>
        <strain evidence="2">M932</strain>
    </source>
</reference>
<accession>A0AAD9AX86</accession>
<dbReference type="EMBL" id="JAQOWY010000027">
    <property type="protein sequence ID" value="KAK1855024.1"/>
    <property type="molecule type" value="Genomic_DNA"/>
</dbReference>
<feature type="compositionally biased region" description="Polar residues" evidence="1">
    <location>
        <begin position="140"/>
        <end position="151"/>
    </location>
</feature>
<sequence>MAIFFFGPRKFNVMPECDVLSMRPPKLKRGSGGPNLGQLCASLLEGMSLQVELVSSCNAPRPVRRTATRKSRHSCALNGNFRSRKSESEPMSLRLETGPDRDNLPAQRRRRYCSRTTSSPAGPGVAKRNKPRLVTAGMAQGTSCQSTPPKSKSSRVCRSGGKKRRLCNDDIDAAPGASSDIATTTLRPQLPTGPSSGPSIAFREIANCSGHEYFPTSFAIYHIPNITQRRDHLHACPLGVRHSPVAQYQIWSICMAVFVDFSQKDDHDWRAPSNRDQSHSLTQVLLGSLRPKMAPHVVPSHAEYRKIVALMQLAKSVQP</sequence>
<protein>
    <submittedName>
        <fullName evidence="2">Uncharacterized protein</fullName>
    </submittedName>
</protein>
<gene>
    <name evidence="2" type="ORF">CCHR01_02309</name>
</gene>
<proteinExistence type="predicted"/>
<feature type="compositionally biased region" description="Basic residues" evidence="1">
    <location>
        <begin position="152"/>
        <end position="162"/>
    </location>
</feature>
<organism evidence="2 3">
    <name type="scientific">Colletotrichum chrysophilum</name>
    <dbReference type="NCBI Taxonomy" id="1836956"/>
    <lineage>
        <taxon>Eukaryota</taxon>
        <taxon>Fungi</taxon>
        <taxon>Dikarya</taxon>
        <taxon>Ascomycota</taxon>
        <taxon>Pezizomycotina</taxon>
        <taxon>Sordariomycetes</taxon>
        <taxon>Hypocreomycetidae</taxon>
        <taxon>Glomerellales</taxon>
        <taxon>Glomerellaceae</taxon>
        <taxon>Colletotrichum</taxon>
        <taxon>Colletotrichum gloeosporioides species complex</taxon>
    </lineage>
</organism>
<evidence type="ECO:0000313" key="2">
    <source>
        <dbReference type="EMBL" id="KAK1855024.1"/>
    </source>
</evidence>
<evidence type="ECO:0000313" key="3">
    <source>
        <dbReference type="Proteomes" id="UP001243330"/>
    </source>
</evidence>
<name>A0AAD9AX86_9PEZI</name>
<dbReference type="AlphaFoldDB" id="A0AAD9AX86"/>
<feature type="region of interest" description="Disordered" evidence="1">
    <location>
        <begin position="80"/>
        <end position="162"/>
    </location>
</feature>
<dbReference type="Proteomes" id="UP001243330">
    <property type="component" value="Unassembled WGS sequence"/>
</dbReference>